<dbReference type="SUPFAM" id="SSF56300">
    <property type="entry name" value="Metallo-dependent phosphatases"/>
    <property type="match status" value="1"/>
</dbReference>
<evidence type="ECO:0000256" key="18">
    <source>
        <dbReference type="RuleBase" id="RU003447"/>
    </source>
</evidence>
<dbReference type="CDD" id="cd00840">
    <property type="entry name" value="MPP_Mre11_N"/>
    <property type="match status" value="1"/>
</dbReference>
<reference evidence="21" key="2">
    <citation type="submission" date="2020-05" db="UniProtKB">
        <authorList>
            <consortium name="EnsemblMetazoa"/>
        </authorList>
    </citation>
    <scope>IDENTIFICATION</scope>
    <source>
        <strain evidence="21">IAEA</strain>
    </source>
</reference>
<dbReference type="STRING" id="37001.A0A1A9WU80"/>
<accession>A0A1A9WU80</accession>
<keyword evidence="5" id="KW-0158">Chromosome</keyword>
<evidence type="ECO:0000256" key="13">
    <source>
        <dbReference type="ARBA" id="ARBA00023211"/>
    </source>
</evidence>
<keyword evidence="7" id="KW-0479">Metal-binding</keyword>
<dbReference type="GO" id="GO:0000723">
    <property type="term" value="P:telomere maintenance"/>
    <property type="evidence" value="ECO:0007669"/>
    <property type="project" value="TreeGrafter"/>
</dbReference>
<evidence type="ECO:0000256" key="7">
    <source>
        <dbReference type="ARBA" id="ARBA00022723"/>
    </source>
</evidence>
<dbReference type="FunFam" id="3.60.21.10:FF:000011">
    <property type="entry name" value="Double-strand break repair protein"/>
    <property type="match status" value="1"/>
</dbReference>
<dbReference type="AlphaFoldDB" id="A0A1A9WU80"/>
<keyword evidence="6 16" id="KW-0540">Nuclease</keyword>
<keyword evidence="13 16" id="KW-0464">Manganese</keyword>
<dbReference type="InterPro" id="IPR041796">
    <property type="entry name" value="Mre11_N"/>
</dbReference>
<dbReference type="Gene3D" id="3.30.110.110">
    <property type="entry name" value="Mre11, capping domain"/>
    <property type="match status" value="1"/>
</dbReference>
<dbReference type="GO" id="GO:0000724">
    <property type="term" value="P:double-strand break repair via homologous recombination"/>
    <property type="evidence" value="ECO:0007669"/>
    <property type="project" value="TreeGrafter"/>
</dbReference>
<keyword evidence="12 16" id="KW-0234">DNA repair</keyword>
<evidence type="ECO:0000256" key="12">
    <source>
        <dbReference type="ARBA" id="ARBA00023204"/>
    </source>
</evidence>
<dbReference type="InterPro" id="IPR007281">
    <property type="entry name" value="Mre11_DNA-bd"/>
</dbReference>
<dbReference type="NCBIfam" id="TIGR00583">
    <property type="entry name" value="mre11"/>
    <property type="match status" value="1"/>
</dbReference>
<dbReference type="GO" id="GO:0030870">
    <property type="term" value="C:Mre11 complex"/>
    <property type="evidence" value="ECO:0007669"/>
    <property type="project" value="UniProtKB-UniRule"/>
</dbReference>
<comment type="function">
    <text evidence="16">Core component of the MRN complex, which plays a central role in double-strand break (DSB) repair, DNA recombination, maintenance of telomere integrity and meiosis. The MRN complex is involved in the repair of DNA double-strand breaks (DSBs) via homologous recombination (HR), an error-free mechanism which primarily occurs during S and G2 phases. The complex (1) mediates the end resection of damaged DNA, which generates proper single-stranded DNA, a key initial steps in HR, and is (2) required for the recruitment of other repair factors and efficient activation of ATM and ATR upon DNA damage. Within the MRN complex, MRE11 possesses both single-strand endonuclease activity and double-strand-specific 3'-5' exonuclease activity. MRE11 first endonucleolytically cleaves the 5' strand at DNA DSB ends to prevent non-homologous end joining (NHEJ) and licence HR. It then generates a single-stranded DNA gap via 3' to 5' exonucleolytic degradation, which is required for single-strand invasion and recombination.</text>
</comment>
<evidence type="ECO:0000256" key="14">
    <source>
        <dbReference type="ARBA" id="ARBA00023242"/>
    </source>
</evidence>
<dbReference type="SMART" id="SM01347">
    <property type="entry name" value="Mre11_DNA_bind"/>
    <property type="match status" value="1"/>
</dbReference>
<evidence type="ECO:0000259" key="20">
    <source>
        <dbReference type="SMART" id="SM01347"/>
    </source>
</evidence>
<keyword evidence="9 16" id="KW-0227">DNA damage</keyword>
<evidence type="ECO:0000256" key="6">
    <source>
        <dbReference type="ARBA" id="ARBA00022722"/>
    </source>
</evidence>
<dbReference type="EnsemblMetazoa" id="GBRI032272-RA">
    <property type="protein sequence ID" value="GBRI032272-PA"/>
    <property type="gene ID" value="GBRI032272"/>
</dbReference>
<evidence type="ECO:0000256" key="16">
    <source>
        <dbReference type="PIRNR" id="PIRNR000882"/>
    </source>
</evidence>
<dbReference type="InterPro" id="IPR038487">
    <property type="entry name" value="Mre11_capping_dom"/>
</dbReference>
<feature type="region of interest" description="Disordered" evidence="19">
    <location>
        <begin position="577"/>
        <end position="648"/>
    </location>
</feature>
<feature type="domain" description="Mre11 DNA-binding" evidence="20">
    <location>
        <begin position="294"/>
        <end position="465"/>
    </location>
</feature>
<evidence type="ECO:0000256" key="17">
    <source>
        <dbReference type="PIRSR" id="PIRSR000882-1"/>
    </source>
</evidence>
<organism evidence="21 22">
    <name type="scientific">Glossina brevipalpis</name>
    <dbReference type="NCBI Taxonomy" id="37001"/>
    <lineage>
        <taxon>Eukaryota</taxon>
        <taxon>Metazoa</taxon>
        <taxon>Ecdysozoa</taxon>
        <taxon>Arthropoda</taxon>
        <taxon>Hexapoda</taxon>
        <taxon>Insecta</taxon>
        <taxon>Pterygota</taxon>
        <taxon>Neoptera</taxon>
        <taxon>Endopterygota</taxon>
        <taxon>Diptera</taxon>
        <taxon>Brachycera</taxon>
        <taxon>Muscomorpha</taxon>
        <taxon>Hippoboscoidea</taxon>
        <taxon>Glossinidae</taxon>
        <taxon>Glossina</taxon>
    </lineage>
</organism>
<feature type="compositionally biased region" description="Polar residues" evidence="19">
    <location>
        <begin position="522"/>
        <end position="546"/>
    </location>
</feature>
<dbReference type="GO" id="GO:0035861">
    <property type="term" value="C:site of double-strand break"/>
    <property type="evidence" value="ECO:0007669"/>
    <property type="project" value="TreeGrafter"/>
</dbReference>
<feature type="active site" description="Proton donor" evidence="17">
    <location>
        <position position="129"/>
    </location>
</feature>
<dbReference type="GO" id="GO:0031573">
    <property type="term" value="P:mitotic intra-S DNA damage checkpoint signaling"/>
    <property type="evidence" value="ECO:0007669"/>
    <property type="project" value="TreeGrafter"/>
</dbReference>
<dbReference type="Proteomes" id="UP000091820">
    <property type="component" value="Unassembled WGS sequence"/>
</dbReference>
<dbReference type="PANTHER" id="PTHR10139">
    <property type="entry name" value="DOUBLE-STRAND BREAK REPAIR PROTEIN MRE11"/>
    <property type="match status" value="1"/>
</dbReference>
<evidence type="ECO:0000256" key="4">
    <source>
        <dbReference type="ARBA" id="ARBA00009028"/>
    </source>
</evidence>
<dbReference type="GO" id="GO:0097552">
    <property type="term" value="P:mitochondrial double-strand break repair via homologous recombination"/>
    <property type="evidence" value="ECO:0007669"/>
    <property type="project" value="TreeGrafter"/>
</dbReference>
<feature type="compositionally biased region" description="Low complexity" evidence="19">
    <location>
        <begin position="589"/>
        <end position="602"/>
    </location>
</feature>
<evidence type="ECO:0000256" key="8">
    <source>
        <dbReference type="ARBA" id="ARBA00022759"/>
    </source>
</evidence>
<name>A0A1A9WU80_9MUSC</name>
<evidence type="ECO:0000256" key="3">
    <source>
        <dbReference type="ARBA" id="ARBA00004286"/>
    </source>
</evidence>
<evidence type="ECO:0000256" key="15">
    <source>
        <dbReference type="ARBA" id="ARBA00023254"/>
    </source>
</evidence>
<evidence type="ECO:0000256" key="5">
    <source>
        <dbReference type="ARBA" id="ARBA00022454"/>
    </source>
</evidence>
<comment type="similarity">
    <text evidence="4 16 18">Belongs to the MRE11/RAD32 family.</text>
</comment>
<evidence type="ECO:0000256" key="19">
    <source>
        <dbReference type="SAM" id="MobiDB-lite"/>
    </source>
</evidence>
<keyword evidence="10 16" id="KW-0378">Hydrolase</keyword>
<dbReference type="PANTHER" id="PTHR10139:SF1">
    <property type="entry name" value="DOUBLE-STRAND BREAK REPAIR PROTEIN MRE11"/>
    <property type="match status" value="1"/>
</dbReference>
<evidence type="ECO:0000256" key="10">
    <source>
        <dbReference type="ARBA" id="ARBA00022801"/>
    </source>
</evidence>
<dbReference type="GO" id="GO:0007095">
    <property type="term" value="P:mitotic G2 DNA damage checkpoint signaling"/>
    <property type="evidence" value="ECO:0007669"/>
    <property type="project" value="TreeGrafter"/>
</dbReference>
<keyword evidence="8 16" id="KW-0255">Endonuclease</keyword>
<keyword evidence="11 16" id="KW-0269">Exonuclease</keyword>
<evidence type="ECO:0000256" key="11">
    <source>
        <dbReference type="ARBA" id="ARBA00022839"/>
    </source>
</evidence>
<reference evidence="22" key="1">
    <citation type="submission" date="2014-03" db="EMBL/GenBank/DDBJ databases">
        <authorList>
            <person name="Aksoy S."/>
            <person name="Warren W."/>
            <person name="Wilson R.K."/>
        </authorList>
    </citation>
    <scope>NUCLEOTIDE SEQUENCE [LARGE SCALE GENOMIC DNA]</scope>
    <source>
        <strain evidence="22">IAEA</strain>
    </source>
</reference>
<dbReference type="GO" id="GO:0008296">
    <property type="term" value="F:3'-5'-DNA exonuclease activity"/>
    <property type="evidence" value="ECO:0007669"/>
    <property type="project" value="InterPro"/>
</dbReference>
<dbReference type="VEuPathDB" id="VectorBase:GBRI032272"/>
<dbReference type="InterPro" id="IPR004843">
    <property type="entry name" value="Calcineurin-like_PHP"/>
</dbReference>
<dbReference type="GO" id="GO:0000014">
    <property type="term" value="F:single-stranded DNA endodeoxyribonuclease activity"/>
    <property type="evidence" value="ECO:0007669"/>
    <property type="project" value="TreeGrafter"/>
</dbReference>
<dbReference type="GO" id="GO:0042138">
    <property type="term" value="P:meiotic DNA double-strand break formation"/>
    <property type="evidence" value="ECO:0007669"/>
    <property type="project" value="TreeGrafter"/>
</dbReference>
<feature type="region of interest" description="Disordered" evidence="19">
    <location>
        <begin position="522"/>
        <end position="562"/>
    </location>
</feature>
<dbReference type="GO" id="GO:0006303">
    <property type="term" value="P:double-strand break repair via nonhomologous end joining"/>
    <property type="evidence" value="ECO:0007669"/>
    <property type="project" value="TreeGrafter"/>
</dbReference>
<dbReference type="Pfam" id="PF04152">
    <property type="entry name" value="Mre11_DNA_bind"/>
    <property type="match status" value="1"/>
</dbReference>
<dbReference type="PIRSF" id="PIRSF000882">
    <property type="entry name" value="DSB_repair_MRE11"/>
    <property type="match status" value="1"/>
</dbReference>
<sequence>MSLDDGEIDIKDIIRIMISTDNHLGYGEKDPIRGEDSFVAFEEMLELAVKEDVDFILLGGDLFHDAVPSQNALFKCMNLLRTYTFGDKPIAVELIDDNQNFHAAINESVNYEDPNLNVAIPVYSIHGNHDDPSSFGGLSALDLLSTTGLLNYFGRWTDLTKVEILPILMRKGATRLALYGLSHIHDARLSRLFESRKVHIRMPSDDDGEWFHLMVVHQNRADRGPKNYLPELALPEFLNLIIWGHEHDCQIEPQFNAQRNFYVSQPGSTVPTSLSEGEALQKHVAILEIYKDKFQMKPIPLQTVRPFVFESVNVADEADELHLDEGDVSNKVRAMAQKRAEALLEKAKELISDHPKQPKLPTIRLRLVYSDEEQMFNYIRLGQMFNDRVANPADLIHFKRMTKRVKADIKSESSPDTKKINLKIKECESVTKVEDLVELYYNNLDESKSLKILSSKALAEVCHQLVDRSDNNAAENLIKSYKAKASDYLVENMIAEENVNEELQKFKQGITSDDILKLLGSSSTHKIGQSPKRNTTNLEINRVGNSENEKTDDEDDDVPLKKPRAVKGGITEKATVVNKRGGGTRGRTRASADNSRSSAATNWSNRVMPQLEISTKVSSRQNPLENLIRPKPKRPGKTKVIEIDDDSD</sequence>
<dbReference type="Pfam" id="PF00149">
    <property type="entry name" value="Metallophos"/>
    <property type="match status" value="1"/>
</dbReference>
<evidence type="ECO:0000313" key="21">
    <source>
        <dbReference type="EnsemblMetazoa" id="GBRI032272-PA"/>
    </source>
</evidence>
<keyword evidence="22" id="KW-1185">Reference proteome</keyword>
<proteinExistence type="inferred from homology"/>
<evidence type="ECO:0000256" key="1">
    <source>
        <dbReference type="ARBA" id="ARBA00001936"/>
    </source>
</evidence>
<dbReference type="GO" id="GO:0030145">
    <property type="term" value="F:manganese ion binding"/>
    <property type="evidence" value="ECO:0007669"/>
    <property type="project" value="UniProtKB-UniRule"/>
</dbReference>
<comment type="subcellular location">
    <subcellularLocation>
        <location evidence="3">Chromosome</location>
    </subcellularLocation>
    <subcellularLocation>
        <location evidence="2 16">Nucleus</location>
    </subcellularLocation>
</comment>
<dbReference type="InterPro" id="IPR029052">
    <property type="entry name" value="Metallo-depent_PP-like"/>
</dbReference>
<evidence type="ECO:0000313" key="22">
    <source>
        <dbReference type="Proteomes" id="UP000091820"/>
    </source>
</evidence>
<feature type="compositionally biased region" description="Polar residues" evidence="19">
    <location>
        <begin position="603"/>
        <end position="624"/>
    </location>
</feature>
<evidence type="ECO:0000256" key="9">
    <source>
        <dbReference type="ARBA" id="ARBA00022763"/>
    </source>
</evidence>
<evidence type="ECO:0000256" key="2">
    <source>
        <dbReference type="ARBA" id="ARBA00004123"/>
    </source>
</evidence>
<keyword evidence="14 16" id="KW-0539">Nucleus</keyword>
<keyword evidence="15 16" id="KW-0469">Meiosis</keyword>
<dbReference type="InterPro" id="IPR003701">
    <property type="entry name" value="Mre11"/>
</dbReference>
<dbReference type="Gene3D" id="3.60.21.10">
    <property type="match status" value="1"/>
</dbReference>
<protein>
    <recommendedName>
        <fullName evidence="16">Double-strand break repair protein</fullName>
    </recommendedName>
</protein>
<comment type="cofactor">
    <cofactor evidence="1 16">
        <name>Mn(2+)</name>
        <dbReference type="ChEBI" id="CHEBI:29035"/>
    </cofactor>
</comment>